<dbReference type="EMBL" id="MLYV02001335">
    <property type="protein sequence ID" value="PSR70696.1"/>
    <property type="molecule type" value="Genomic_DNA"/>
</dbReference>
<protein>
    <submittedName>
        <fullName evidence="1">Uncharacterized protein</fullName>
    </submittedName>
</protein>
<dbReference type="Proteomes" id="UP000186601">
    <property type="component" value="Unassembled WGS sequence"/>
</dbReference>
<accession>A0A2R6NED6</accession>
<keyword evidence="2" id="KW-1185">Reference proteome</keyword>
<proteinExistence type="predicted"/>
<gene>
    <name evidence="1" type="ORF">PHLCEN_2v13426</name>
</gene>
<comment type="caution">
    <text evidence="1">The sequence shown here is derived from an EMBL/GenBank/DDBJ whole genome shotgun (WGS) entry which is preliminary data.</text>
</comment>
<organism evidence="1 2">
    <name type="scientific">Hermanssonia centrifuga</name>
    <dbReference type="NCBI Taxonomy" id="98765"/>
    <lineage>
        <taxon>Eukaryota</taxon>
        <taxon>Fungi</taxon>
        <taxon>Dikarya</taxon>
        <taxon>Basidiomycota</taxon>
        <taxon>Agaricomycotina</taxon>
        <taxon>Agaricomycetes</taxon>
        <taxon>Polyporales</taxon>
        <taxon>Meruliaceae</taxon>
        <taxon>Hermanssonia</taxon>
    </lineage>
</organism>
<reference evidence="1 2" key="1">
    <citation type="submission" date="2018-02" db="EMBL/GenBank/DDBJ databases">
        <title>Genome sequence of the basidiomycete white-rot fungus Phlebia centrifuga.</title>
        <authorList>
            <person name="Granchi Z."/>
            <person name="Peng M."/>
            <person name="de Vries R.P."/>
            <person name="Hilden K."/>
            <person name="Makela M.R."/>
            <person name="Grigoriev I."/>
            <person name="Riley R."/>
        </authorList>
    </citation>
    <scope>NUCLEOTIDE SEQUENCE [LARGE SCALE GENOMIC DNA]</scope>
    <source>
        <strain evidence="1 2">FBCC195</strain>
    </source>
</reference>
<dbReference type="AlphaFoldDB" id="A0A2R6NED6"/>
<name>A0A2R6NED6_9APHY</name>
<sequence>MVEETLAALTNIDIGRFWDLKGQVFEKLKTTRIFEVLPNDILCVGQADHAGPEYSSFIRINNVKAGIWKSLVVPKEGGNASPPVLIEAEIHWIGAGQVDYLNPASSEIGVDKAGEENKWAKIGTISTDGGVAILTQSSFPPNNILSRLLAKVQREGQDHNPEDDLVTVWHEISKANEDEDGFGGNVDVPVPGGLMCDPLDESATYPVYVHIEDKVTGEEDGNEGTPDIVSAVRIVFAKGE</sequence>
<evidence type="ECO:0000313" key="2">
    <source>
        <dbReference type="Proteomes" id="UP000186601"/>
    </source>
</evidence>
<evidence type="ECO:0000313" key="1">
    <source>
        <dbReference type="EMBL" id="PSR70696.1"/>
    </source>
</evidence>